<name>A0AAD1E509_9PSED</name>
<reference evidence="1 2" key="1">
    <citation type="submission" date="2018-03" db="EMBL/GenBank/DDBJ databases">
        <title>Diversity of phytobeneficial traits revealed by whole-genome analysis of worldwide-isolated phenazine-producing Pseudomonas spp.</title>
        <authorList>
            <person name="Biessy A."/>
            <person name="Novinscak A."/>
            <person name="Blom J."/>
            <person name="Leger G."/>
            <person name="Thomashow L.S."/>
            <person name="Cazorla F.M."/>
            <person name="Josic D."/>
            <person name="Filion M."/>
        </authorList>
    </citation>
    <scope>NUCLEOTIDE SEQUENCE [LARGE SCALE GENOMIC DNA]</scope>
    <source>
        <strain evidence="1 2">ChPhzS24</strain>
    </source>
</reference>
<evidence type="ECO:0000313" key="2">
    <source>
        <dbReference type="Proteomes" id="UP000280455"/>
    </source>
</evidence>
<accession>A0AAD1E509</accession>
<evidence type="ECO:0000313" key="1">
    <source>
        <dbReference type="EMBL" id="AZE28266.1"/>
    </source>
</evidence>
<sequence>MADFGLFRCAVNQLFSVLPLQSKPLVGLQKTDFFFDATCNKTTRAVPQIDECIG</sequence>
<organism evidence="1 2">
    <name type="scientific">Pseudomonas chlororaphis subsp. aureofaciens</name>
    <dbReference type="NCBI Taxonomy" id="587851"/>
    <lineage>
        <taxon>Bacteria</taxon>
        <taxon>Pseudomonadati</taxon>
        <taxon>Pseudomonadota</taxon>
        <taxon>Gammaproteobacteria</taxon>
        <taxon>Pseudomonadales</taxon>
        <taxon>Pseudomonadaceae</taxon>
        <taxon>Pseudomonas</taxon>
    </lineage>
</organism>
<dbReference type="AlphaFoldDB" id="A0AAD1E509"/>
<dbReference type="Proteomes" id="UP000280455">
    <property type="component" value="Chromosome"/>
</dbReference>
<proteinExistence type="predicted"/>
<dbReference type="EMBL" id="CP027750">
    <property type="protein sequence ID" value="AZE28266.1"/>
    <property type="molecule type" value="Genomic_DNA"/>
</dbReference>
<protein>
    <submittedName>
        <fullName evidence="1">Uncharacterized protein</fullName>
    </submittedName>
</protein>
<gene>
    <name evidence="1" type="ORF">C4K07_1466</name>
</gene>